<evidence type="ECO:0000313" key="12">
    <source>
        <dbReference type="Proteomes" id="UP000694559"/>
    </source>
</evidence>
<dbReference type="PRINTS" id="PR00013">
    <property type="entry name" value="FNTYPEII"/>
</dbReference>
<keyword evidence="4" id="KW-0677">Repeat</keyword>
<evidence type="ECO:0000313" key="11">
    <source>
        <dbReference type="Ensembl" id="ENSNNAP00000025493.1"/>
    </source>
</evidence>
<evidence type="ECO:0000256" key="6">
    <source>
        <dbReference type="PROSITE-ProRule" id="PRU00121"/>
    </source>
</evidence>
<dbReference type="Ensembl" id="ENSNNAT00000026726.1">
    <property type="protein sequence ID" value="ENSNNAP00000025493.1"/>
    <property type="gene ID" value="ENSNNAG00000016629.1"/>
</dbReference>
<comment type="subcellular location">
    <subcellularLocation>
        <location evidence="1">Secreted</location>
    </subcellularLocation>
</comment>
<feature type="domain" description="Fibronectin type-II" evidence="10">
    <location>
        <begin position="22"/>
        <end position="69"/>
    </location>
</feature>
<dbReference type="InterPro" id="IPR000001">
    <property type="entry name" value="Kringle"/>
</dbReference>
<dbReference type="Pfam" id="PF00040">
    <property type="entry name" value="fn2"/>
    <property type="match status" value="4"/>
</dbReference>
<dbReference type="PROSITE" id="PS51092">
    <property type="entry name" value="FN2_2"/>
    <property type="match status" value="4"/>
</dbReference>
<feature type="domain" description="Fibronectin type-II" evidence="10">
    <location>
        <begin position="176"/>
        <end position="223"/>
    </location>
</feature>
<evidence type="ECO:0000256" key="2">
    <source>
        <dbReference type="ARBA" id="ARBA00010011"/>
    </source>
</evidence>
<evidence type="ECO:0000256" key="4">
    <source>
        <dbReference type="ARBA" id="ARBA00022737"/>
    </source>
</evidence>
<keyword evidence="8" id="KW-0812">Transmembrane</keyword>
<dbReference type="SUPFAM" id="SSF57440">
    <property type="entry name" value="Kringle-like"/>
    <property type="match status" value="4"/>
</dbReference>
<dbReference type="OMA" id="YCADINA"/>
<keyword evidence="12" id="KW-1185">Reference proteome</keyword>
<dbReference type="PANTHER" id="PTHR22918:SF1">
    <property type="entry name" value="FIBRONECTIN TYPE-II DOMAIN-CONTAINING PROTEIN"/>
    <property type="match status" value="1"/>
</dbReference>
<organism evidence="11 12">
    <name type="scientific">Naja naja</name>
    <name type="common">Indian cobra</name>
    <dbReference type="NCBI Taxonomy" id="35670"/>
    <lineage>
        <taxon>Eukaryota</taxon>
        <taxon>Metazoa</taxon>
        <taxon>Chordata</taxon>
        <taxon>Craniata</taxon>
        <taxon>Vertebrata</taxon>
        <taxon>Euteleostomi</taxon>
        <taxon>Lepidosauria</taxon>
        <taxon>Squamata</taxon>
        <taxon>Bifurcata</taxon>
        <taxon>Unidentata</taxon>
        <taxon>Episquamata</taxon>
        <taxon>Toxicofera</taxon>
        <taxon>Serpentes</taxon>
        <taxon>Colubroidea</taxon>
        <taxon>Elapidae</taxon>
        <taxon>Elapinae</taxon>
        <taxon>Naja</taxon>
    </lineage>
</organism>
<dbReference type="InterPro" id="IPR000562">
    <property type="entry name" value="FN_type2_dom"/>
</dbReference>
<keyword evidence="6" id="KW-0420">Kringle</keyword>
<accession>A0A8C7E5P3</accession>
<keyword evidence="8" id="KW-0472">Membrane</keyword>
<dbReference type="PROSITE" id="PS00023">
    <property type="entry name" value="FN2_1"/>
    <property type="match status" value="2"/>
</dbReference>
<dbReference type="InterPro" id="IPR051666">
    <property type="entry name" value="SP_Capacitation_Regulator"/>
</dbReference>
<dbReference type="GO" id="GO:0008201">
    <property type="term" value="F:heparin binding"/>
    <property type="evidence" value="ECO:0007669"/>
    <property type="project" value="TreeGrafter"/>
</dbReference>
<evidence type="ECO:0000259" key="9">
    <source>
        <dbReference type="PROSITE" id="PS50070"/>
    </source>
</evidence>
<dbReference type="PANTHER" id="PTHR22918">
    <property type="entry name" value="SEMINAL PLASMA PROTEIN"/>
    <property type="match status" value="1"/>
</dbReference>
<feature type="domain" description="Fibronectin type-II" evidence="10">
    <location>
        <begin position="70"/>
        <end position="117"/>
    </location>
</feature>
<dbReference type="SMART" id="SM00059">
    <property type="entry name" value="FN2"/>
    <property type="match status" value="4"/>
</dbReference>
<dbReference type="Proteomes" id="UP000694559">
    <property type="component" value="Unplaced"/>
</dbReference>
<proteinExistence type="inferred from homology"/>
<dbReference type="AlphaFoldDB" id="A0A8C7E5P3"/>
<keyword evidence="5" id="KW-1015">Disulfide bond</keyword>
<dbReference type="GeneTree" id="ENSGT00940000162766"/>
<dbReference type="CDD" id="cd00062">
    <property type="entry name" value="FN2"/>
    <property type="match status" value="4"/>
</dbReference>
<dbReference type="PROSITE" id="PS50070">
    <property type="entry name" value="KRINGLE_2"/>
    <property type="match status" value="2"/>
</dbReference>
<sequence>RGAWESYQKNQQVLILSSFMISATHSCVFPFIYRGKSYDSCTEVDSPNRPWCATTANYDKSPQWKYCSTKATPSCVFPFIYHGKSYDSCTEVDSPNRPWCATTANYDKSPQWKYCSTKVLILSSFPILATPSCVFPFIYRGKSYDSCTEVDSPNRPWCATTANYDKSPKWKYCSTKDTPSCVFPFIYRGKSYYSCTEVDSQNHPWCATTANYDKSPQWKYCATKGLTFMR</sequence>
<keyword evidence="3" id="KW-0964">Secreted</keyword>
<reference evidence="11" key="2">
    <citation type="submission" date="2025-09" db="UniProtKB">
        <authorList>
            <consortium name="Ensembl"/>
        </authorList>
    </citation>
    <scope>IDENTIFICATION</scope>
</reference>
<protein>
    <recommendedName>
        <fullName evidence="13">Epididymal sperm binding protein 1</fullName>
    </recommendedName>
</protein>
<reference evidence="11" key="1">
    <citation type="submission" date="2025-08" db="UniProtKB">
        <authorList>
            <consortium name="Ensembl"/>
        </authorList>
    </citation>
    <scope>IDENTIFICATION</scope>
</reference>
<evidence type="ECO:0000256" key="8">
    <source>
        <dbReference type="SAM" id="Phobius"/>
    </source>
</evidence>
<feature type="domain" description="Kringle" evidence="9">
    <location>
        <begin position="135"/>
        <end position="181"/>
    </location>
</feature>
<comment type="similarity">
    <text evidence="2">Belongs to the seminal plasma protein family.</text>
</comment>
<dbReference type="GO" id="GO:0005576">
    <property type="term" value="C:extracellular region"/>
    <property type="evidence" value="ECO:0007669"/>
    <property type="project" value="UniProtKB-SubCell"/>
</dbReference>
<dbReference type="InterPro" id="IPR036943">
    <property type="entry name" value="FN_type2_sf"/>
</dbReference>
<keyword evidence="8" id="KW-1133">Transmembrane helix</keyword>
<feature type="domain" description="Kringle" evidence="9">
    <location>
        <begin position="3"/>
        <end position="75"/>
    </location>
</feature>
<dbReference type="FunFam" id="2.10.10.10:FF:000003">
    <property type="entry name" value="binder of sperm protein homolog 1"/>
    <property type="match status" value="4"/>
</dbReference>
<evidence type="ECO:0000259" key="10">
    <source>
        <dbReference type="PROSITE" id="PS51092"/>
    </source>
</evidence>
<evidence type="ECO:0000256" key="1">
    <source>
        <dbReference type="ARBA" id="ARBA00004613"/>
    </source>
</evidence>
<evidence type="ECO:0000256" key="7">
    <source>
        <dbReference type="PROSITE-ProRule" id="PRU00479"/>
    </source>
</evidence>
<name>A0A8C7E5P3_NAJNA</name>
<evidence type="ECO:0000256" key="3">
    <source>
        <dbReference type="ARBA" id="ARBA00022525"/>
    </source>
</evidence>
<comment type="caution">
    <text evidence="7">Lacks conserved residue(s) required for the propagation of feature annotation.</text>
</comment>
<evidence type="ECO:0000256" key="5">
    <source>
        <dbReference type="ARBA" id="ARBA00023157"/>
    </source>
</evidence>
<evidence type="ECO:0008006" key="13">
    <source>
        <dbReference type="Google" id="ProtNLM"/>
    </source>
</evidence>
<feature type="domain" description="Fibronectin type-II" evidence="10">
    <location>
        <begin position="128"/>
        <end position="175"/>
    </location>
</feature>
<dbReference type="Gene3D" id="2.10.10.10">
    <property type="entry name" value="Fibronectin, type II, collagen-binding"/>
    <property type="match status" value="4"/>
</dbReference>
<dbReference type="InterPro" id="IPR013806">
    <property type="entry name" value="Kringle-like"/>
</dbReference>
<feature type="transmembrane region" description="Helical" evidence="8">
    <location>
        <begin position="12"/>
        <end position="33"/>
    </location>
</feature>
<dbReference type="OrthoDB" id="9427703at2759"/>
<dbReference type="GO" id="GO:0009986">
    <property type="term" value="C:cell surface"/>
    <property type="evidence" value="ECO:0007669"/>
    <property type="project" value="TreeGrafter"/>
</dbReference>